<evidence type="ECO:0000313" key="2">
    <source>
        <dbReference type="EMBL" id="MET3574239.1"/>
    </source>
</evidence>
<keyword evidence="1" id="KW-0732">Signal</keyword>
<keyword evidence="3" id="KW-1185">Reference proteome</keyword>
<reference evidence="2 3" key="1">
    <citation type="submission" date="2024-06" db="EMBL/GenBank/DDBJ databases">
        <title>Genomic Encyclopedia of Type Strains, Phase IV (KMG-IV): sequencing the most valuable type-strain genomes for metagenomic binning, comparative biology and taxonomic classification.</title>
        <authorList>
            <person name="Goeker M."/>
        </authorList>
    </citation>
    <scope>NUCLEOTIDE SEQUENCE [LARGE SCALE GENOMIC DNA]</scope>
    <source>
        <strain evidence="2 3">DSM 26128</strain>
    </source>
</reference>
<feature type="chain" id="PRO_5047065086" evidence="1">
    <location>
        <begin position="26"/>
        <end position="130"/>
    </location>
</feature>
<dbReference type="Proteomes" id="UP001549099">
    <property type="component" value="Unassembled WGS sequence"/>
</dbReference>
<proteinExistence type="predicted"/>
<name>A0ABV2G7Y3_9BACL</name>
<gene>
    <name evidence="2" type="ORF">ABID49_000115</name>
</gene>
<accession>A0ABV2G7Y3</accession>
<evidence type="ECO:0000313" key="3">
    <source>
        <dbReference type="Proteomes" id="UP001549099"/>
    </source>
</evidence>
<evidence type="ECO:0000256" key="1">
    <source>
        <dbReference type="SAM" id="SignalP"/>
    </source>
</evidence>
<organism evidence="2 3">
    <name type="scientific">Bhargavaea ullalensis</name>
    <dbReference type="NCBI Taxonomy" id="1265685"/>
    <lineage>
        <taxon>Bacteria</taxon>
        <taxon>Bacillati</taxon>
        <taxon>Bacillota</taxon>
        <taxon>Bacilli</taxon>
        <taxon>Bacillales</taxon>
        <taxon>Caryophanaceae</taxon>
        <taxon>Bhargavaea</taxon>
    </lineage>
</organism>
<feature type="signal peptide" evidence="1">
    <location>
        <begin position="1"/>
        <end position="25"/>
    </location>
</feature>
<sequence>MRKVKKTLLTSLLAGALLLPMSVSAYSGTYSFDIHSSVQGTKVHSLAQKKTTTKLTANSYDSNGNISSTKYKYSVSLVKFLKSYSVSATANGYSTTKDFGTVNAGDYKVNVLKNTGTIYNRVKGSGTINQ</sequence>
<comment type="caution">
    <text evidence="2">The sequence shown here is derived from an EMBL/GenBank/DDBJ whole genome shotgun (WGS) entry which is preliminary data.</text>
</comment>
<dbReference type="RefSeq" id="WP_354194251.1">
    <property type="nucleotide sequence ID" value="NZ_JBEPLW010000001.1"/>
</dbReference>
<dbReference type="EMBL" id="JBEPLW010000001">
    <property type="protein sequence ID" value="MET3574239.1"/>
    <property type="molecule type" value="Genomic_DNA"/>
</dbReference>
<protein>
    <submittedName>
        <fullName evidence="2">Uncharacterized protein</fullName>
    </submittedName>
</protein>